<comment type="cofactor">
    <cofactor evidence="1">
        <name>FAD</name>
        <dbReference type="ChEBI" id="CHEBI:57692"/>
    </cofactor>
</comment>
<dbReference type="PANTHER" id="PTHR42973:SF39">
    <property type="entry name" value="FAD-BINDING PCMH-TYPE DOMAIN-CONTAINING PROTEIN"/>
    <property type="match status" value="1"/>
</dbReference>
<dbReference type="STRING" id="154981.AKJ29_02335"/>
<dbReference type="EMBL" id="LKBA01000007">
    <property type="protein sequence ID" value="KPN63009.1"/>
    <property type="molecule type" value="Genomic_DNA"/>
</dbReference>
<accession>A0A0P7J543</accession>
<dbReference type="AlphaFoldDB" id="A0A0P7J543"/>
<dbReference type="InterPro" id="IPR050416">
    <property type="entry name" value="FAD-linked_Oxidoreductase"/>
</dbReference>
<evidence type="ECO:0000256" key="2">
    <source>
        <dbReference type="ARBA" id="ARBA00005466"/>
    </source>
</evidence>
<dbReference type="Gene3D" id="3.40.462.20">
    <property type="match status" value="1"/>
</dbReference>
<keyword evidence="4" id="KW-0274">FAD</keyword>
<dbReference type="InterPro" id="IPR016169">
    <property type="entry name" value="FAD-bd_PCMH_sub2"/>
</dbReference>
<evidence type="ECO:0008006" key="8">
    <source>
        <dbReference type="Google" id="ProtNLM"/>
    </source>
</evidence>
<evidence type="ECO:0000256" key="4">
    <source>
        <dbReference type="ARBA" id="ARBA00022827"/>
    </source>
</evidence>
<proteinExistence type="inferred from homology"/>
<keyword evidence="5" id="KW-0560">Oxidoreductase</keyword>
<sequence>MLADGTIVEASESQNSDLLWALRGGGGGVGIVLEFTLQAYPLNKVYCGSTIFDFSEASRVLSAYAEFVETASNDLTLDCVLFTDVDGLKRIAIDGCFAGEDTSSDPTIESIKNFPGSISSDWNWQEYWKFQRSNDDDLREGRRSYWKSAYIRELNDDFISSVISAFESVPSVHTIFTFDHLHGRVMEFDESTSAFGHRDCKNLFLINANWDSDADDEDNFRWVRKTYAELGILEADSSYINYLGCDEDGRDAAAFDPGIRKRLLEVQRKYDKESLFSRTVCID</sequence>
<evidence type="ECO:0000313" key="6">
    <source>
        <dbReference type="EMBL" id="KPN63009.1"/>
    </source>
</evidence>
<name>A0A0P7J543_9RHOB</name>
<evidence type="ECO:0000256" key="5">
    <source>
        <dbReference type="ARBA" id="ARBA00023002"/>
    </source>
</evidence>
<keyword evidence="3" id="KW-0285">Flavoprotein</keyword>
<reference evidence="6 7" key="1">
    <citation type="submission" date="2015-09" db="EMBL/GenBank/DDBJ databases">
        <title>Draft genome sequence of Aliiroseovarius crassostreae CV919-312TSm, the causative agent of Roseovarius Oyster Disease (formerly Juvenile Oyster Disease).</title>
        <authorList>
            <person name="Kessner L."/>
            <person name="Spinard E."/>
            <person name="Nelson D."/>
        </authorList>
    </citation>
    <scope>NUCLEOTIDE SEQUENCE [LARGE SCALE GENOMIC DNA]</scope>
    <source>
        <strain evidence="6 7">CV919-312</strain>
    </source>
</reference>
<protein>
    <recommendedName>
        <fullName evidence="8">Berberine/berberine-like domain-containing protein</fullName>
    </recommendedName>
</protein>
<evidence type="ECO:0000256" key="3">
    <source>
        <dbReference type="ARBA" id="ARBA00022630"/>
    </source>
</evidence>
<comment type="caution">
    <text evidence="6">The sequence shown here is derived from an EMBL/GenBank/DDBJ whole genome shotgun (WGS) entry which is preliminary data.</text>
</comment>
<dbReference type="InterPro" id="IPR036318">
    <property type="entry name" value="FAD-bd_PCMH-like_sf"/>
</dbReference>
<organism evidence="6 7">
    <name type="scientific">Aliiroseovarius crassostreae</name>
    <dbReference type="NCBI Taxonomy" id="154981"/>
    <lineage>
        <taxon>Bacteria</taxon>
        <taxon>Pseudomonadati</taxon>
        <taxon>Pseudomonadota</taxon>
        <taxon>Alphaproteobacteria</taxon>
        <taxon>Rhodobacterales</taxon>
        <taxon>Paracoccaceae</taxon>
        <taxon>Aliiroseovarius</taxon>
    </lineage>
</organism>
<evidence type="ECO:0000256" key="1">
    <source>
        <dbReference type="ARBA" id="ARBA00001974"/>
    </source>
</evidence>
<dbReference type="PANTHER" id="PTHR42973">
    <property type="entry name" value="BINDING OXIDOREDUCTASE, PUTATIVE (AFU_ORTHOLOGUE AFUA_1G17690)-RELATED"/>
    <property type="match status" value="1"/>
</dbReference>
<dbReference type="GO" id="GO:0050660">
    <property type="term" value="F:flavin adenine dinucleotide binding"/>
    <property type="evidence" value="ECO:0007669"/>
    <property type="project" value="InterPro"/>
</dbReference>
<evidence type="ECO:0000313" key="7">
    <source>
        <dbReference type="Proteomes" id="UP000050471"/>
    </source>
</evidence>
<gene>
    <name evidence="6" type="ORF">AKJ29_02335</name>
</gene>
<dbReference type="SUPFAM" id="SSF56176">
    <property type="entry name" value="FAD-binding/transporter-associated domain-like"/>
    <property type="match status" value="1"/>
</dbReference>
<keyword evidence="7" id="KW-1185">Reference proteome</keyword>
<dbReference type="Gene3D" id="3.30.465.10">
    <property type="match status" value="1"/>
</dbReference>
<dbReference type="GO" id="GO:0016491">
    <property type="term" value="F:oxidoreductase activity"/>
    <property type="evidence" value="ECO:0007669"/>
    <property type="project" value="UniProtKB-KW"/>
</dbReference>
<comment type="similarity">
    <text evidence="2">Belongs to the oxygen-dependent FAD-linked oxidoreductase family.</text>
</comment>
<dbReference type="Proteomes" id="UP000050471">
    <property type="component" value="Unassembled WGS sequence"/>
</dbReference>